<keyword evidence="2" id="KW-1185">Reference proteome</keyword>
<evidence type="ECO:0000313" key="1">
    <source>
        <dbReference type="EMBL" id="MCR1821825.1"/>
    </source>
</evidence>
<dbReference type="Proteomes" id="UP001140817">
    <property type="component" value="Unassembled WGS sequence"/>
</dbReference>
<dbReference type="AlphaFoldDB" id="A0A9X2M8D5"/>
<proteinExistence type="predicted"/>
<evidence type="ECO:0000313" key="2">
    <source>
        <dbReference type="Proteomes" id="UP001140817"/>
    </source>
</evidence>
<accession>A0A9X2M8D5</accession>
<sequence>MTKEDFDNYYKKTEGRLFNYKKILNDIEMIDLEIAQIENEYVGCSGISYDSEKTGKTYNISKSVEQEIIRKEERINYLKYTKRKLEIEKRRIEIAVNNFTIQQKELFEILYCSRRVRISRNEILRKMHISKSTYYELRNSLVVSALNSIYPTILRDEIYKKFA</sequence>
<dbReference type="EMBL" id="JANKBY010000021">
    <property type="protein sequence ID" value="MCR1821825.1"/>
    <property type="molecule type" value="Genomic_DNA"/>
</dbReference>
<name>A0A9X2M8D5_9FIRM</name>
<comment type="caution">
    <text evidence="1">The sequence shown here is derived from an EMBL/GenBank/DDBJ whole genome shotgun (WGS) entry which is preliminary data.</text>
</comment>
<organism evidence="1 2">
    <name type="scientific">Terrisporobacter muris</name>
    <dbReference type="NCBI Taxonomy" id="2963284"/>
    <lineage>
        <taxon>Bacteria</taxon>
        <taxon>Bacillati</taxon>
        <taxon>Bacillota</taxon>
        <taxon>Clostridia</taxon>
        <taxon>Peptostreptococcales</taxon>
        <taxon>Peptostreptococcaceae</taxon>
        <taxon>Terrisporobacter</taxon>
    </lineage>
</organism>
<reference evidence="1" key="1">
    <citation type="submission" date="2022-07" db="EMBL/GenBank/DDBJ databases">
        <title>Enhanced cultured diversity of the mouse gut microbiota enables custom-made synthetic communities.</title>
        <authorList>
            <person name="Afrizal A."/>
        </authorList>
    </citation>
    <scope>NUCLEOTIDE SEQUENCE</scope>
    <source>
        <strain evidence="1">DSM 29186</strain>
    </source>
</reference>
<dbReference type="RefSeq" id="WP_074429520.1">
    <property type="nucleotide sequence ID" value="NZ_JANKBY010000021.1"/>
</dbReference>
<protein>
    <submittedName>
        <fullName evidence="1">Uncharacterized protein</fullName>
    </submittedName>
</protein>
<gene>
    <name evidence="1" type="ORF">NSA58_03395</name>
</gene>